<dbReference type="EMBL" id="GG666570">
    <property type="protein sequence ID" value="EEN53851.1"/>
    <property type="molecule type" value="Genomic_DNA"/>
</dbReference>
<dbReference type="InterPro" id="IPR036236">
    <property type="entry name" value="Znf_C2H2_sf"/>
</dbReference>
<dbReference type="SUPFAM" id="SSF57667">
    <property type="entry name" value="beta-beta-alpha zinc fingers"/>
    <property type="match status" value="1"/>
</dbReference>
<evidence type="ECO:0000256" key="2">
    <source>
        <dbReference type="ARBA" id="ARBA00022737"/>
    </source>
</evidence>
<evidence type="ECO:0000256" key="6">
    <source>
        <dbReference type="PROSITE-ProRule" id="PRU00042"/>
    </source>
</evidence>
<proteinExistence type="predicted"/>
<evidence type="ECO:0000256" key="1">
    <source>
        <dbReference type="ARBA" id="ARBA00022723"/>
    </source>
</evidence>
<dbReference type="Gene3D" id="3.30.160.60">
    <property type="entry name" value="Classic Zinc Finger"/>
    <property type="match status" value="3"/>
</dbReference>
<dbReference type="STRING" id="7739.C3Z0U7"/>
<sequence>FKCYTCSKVLKSNIKYMNHIRHHIEHERQQNPDISDSCQRCFKRFETPFQLQCHLETMHNTANPDTFCKICEISFKSEKALQSHMLNEHQPREMPYACKLCGFRSSILSDVESHFRRTHEGTKNLLCTFCLKVSFYMYVKL</sequence>
<keyword evidence="3 6" id="KW-0863">Zinc-finger</keyword>
<keyword evidence="4" id="KW-0862">Zinc</keyword>
<dbReference type="PROSITE" id="PS50157">
    <property type="entry name" value="ZINC_FINGER_C2H2_2"/>
    <property type="match status" value="3"/>
</dbReference>
<dbReference type="InterPro" id="IPR050527">
    <property type="entry name" value="Snail/Krueppel_Znf"/>
</dbReference>
<reference evidence="8" key="1">
    <citation type="journal article" date="2008" name="Nature">
        <title>The amphioxus genome and the evolution of the chordate karyotype.</title>
        <authorList>
            <consortium name="US DOE Joint Genome Institute (JGI-PGF)"/>
            <person name="Putnam N.H."/>
            <person name="Butts T."/>
            <person name="Ferrier D.E.K."/>
            <person name="Furlong R.F."/>
            <person name="Hellsten U."/>
            <person name="Kawashima T."/>
            <person name="Robinson-Rechavi M."/>
            <person name="Shoguchi E."/>
            <person name="Terry A."/>
            <person name="Yu J.-K."/>
            <person name="Benito-Gutierrez E.L."/>
            <person name="Dubchak I."/>
            <person name="Garcia-Fernandez J."/>
            <person name="Gibson-Brown J.J."/>
            <person name="Grigoriev I.V."/>
            <person name="Horton A.C."/>
            <person name="de Jong P.J."/>
            <person name="Jurka J."/>
            <person name="Kapitonov V.V."/>
            <person name="Kohara Y."/>
            <person name="Kuroki Y."/>
            <person name="Lindquist E."/>
            <person name="Lucas S."/>
            <person name="Osoegawa K."/>
            <person name="Pennacchio L.A."/>
            <person name="Salamov A.A."/>
            <person name="Satou Y."/>
            <person name="Sauka-Spengler T."/>
            <person name="Schmutz J."/>
            <person name="Shin-I T."/>
            <person name="Toyoda A."/>
            <person name="Bronner-Fraser M."/>
            <person name="Fujiyama A."/>
            <person name="Holland L.Z."/>
            <person name="Holland P.W.H."/>
            <person name="Satoh N."/>
            <person name="Rokhsar D.S."/>
        </authorList>
    </citation>
    <scope>NUCLEOTIDE SEQUENCE [LARGE SCALE GENOMIC DNA]</scope>
    <source>
        <strain evidence="8">S238N-H82</strain>
        <tissue evidence="8">Testes</tissue>
    </source>
</reference>
<keyword evidence="1" id="KW-0479">Metal-binding</keyword>
<dbReference type="PANTHER" id="PTHR24388:SF90">
    <property type="entry name" value="C2H2-TYPE DOMAIN-CONTAINING PROTEIN"/>
    <property type="match status" value="1"/>
</dbReference>
<feature type="non-terminal residue" evidence="8">
    <location>
        <position position="1"/>
    </location>
</feature>
<dbReference type="InterPro" id="IPR013087">
    <property type="entry name" value="Znf_C2H2_type"/>
</dbReference>
<organism>
    <name type="scientific">Branchiostoma floridae</name>
    <name type="common">Florida lancelet</name>
    <name type="synonym">Amphioxus</name>
    <dbReference type="NCBI Taxonomy" id="7739"/>
    <lineage>
        <taxon>Eukaryota</taxon>
        <taxon>Metazoa</taxon>
        <taxon>Chordata</taxon>
        <taxon>Cephalochordata</taxon>
        <taxon>Leptocardii</taxon>
        <taxon>Amphioxiformes</taxon>
        <taxon>Branchiostomatidae</taxon>
        <taxon>Branchiostoma</taxon>
    </lineage>
</organism>
<dbReference type="SMART" id="SM00355">
    <property type="entry name" value="ZnF_C2H2"/>
    <property type="match status" value="4"/>
</dbReference>
<name>C3Z0U7_BRAFL</name>
<feature type="domain" description="C2H2-type" evidence="7">
    <location>
        <begin position="1"/>
        <end position="28"/>
    </location>
</feature>
<keyword evidence="5" id="KW-0539">Nucleus</keyword>
<dbReference type="PROSITE" id="PS00028">
    <property type="entry name" value="ZINC_FINGER_C2H2_1"/>
    <property type="match status" value="3"/>
</dbReference>
<feature type="domain" description="C2H2-type" evidence="7">
    <location>
        <begin position="36"/>
        <end position="64"/>
    </location>
</feature>
<evidence type="ECO:0000259" key="7">
    <source>
        <dbReference type="PROSITE" id="PS50157"/>
    </source>
</evidence>
<evidence type="ECO:0000313" key="8">
    <source>
        <dbReference type="EMBL" id="EEN53851.1"/>
    </source>
</evidence>
<dbReference type="Pfam" id="PF12874">
    <property type="entry name" value="zf-met"/>
    <property type="match status" value="1"/>
</dbReference>
<evidence type="ECO:0000256" key="4">
    <source>
        <dbReference type="ARBA" id="ARBA00022833"/>
    </source>
</evidence>
<dbReference type="eggNOG" id="KOG1721">
    <property type="taxonomic scope" value="Eukaryota"/>
</dbReference>
<keyword evidence="2" id="KW-0677">Repeat</keyword>
<evidence type="ECO:0000256" key="5">
    <source>
        <dbReference type="ARBA" id="ARBA00023242"/>
    </source>
</evidence>
<dbReference type="PANTHER" id="PTHR24388">
    <property type="entry name" value="ZINC FINGER PROTEIN"/>
    <property type="match status" value="1"/>
</dbReference>
<feature type="domain" description="C2H2-type" evidence="7">
    <location>
        <begin position="96"/>
        <end position="124"/>
    </location>
</feature>
<protein>
    <recommendedName>
        <fullName evidence="7">C2H2-type domain-containing protein</fullName>
    </recommendedName>
</protein>
<gene>
    <name evidence="8" type="ORF">BRAFLDRAFT_242984</name>
</gene>
<dbReference type="AlphaFoldDB" id="C3Z0U7"/>
<dbReference type="GO" id="GO:0008270">
    <property type="term" value="F:zinc ion binding"/>
    <property type="evidence" value="ECO:0007669"/>
    <property type="project" value="UniProtKB-KW"/>
</dbReference>
<accession>C3Z0U7</accession>
<dbReference type="InParanoid" id="C3Z0U7"/>
<evidence type="ECO:0000256" key="3">
    <source>
        <dbReference type="ARBA" id="ARBA00022771"/>
    </source>
</evidence>